<dbReference type="PANTHER" id="PTHR24220:SF86">
    <property type="entry name" value="ABC TRANSPORTER ABCH.1"/>
    <property type="match status" value="1"/>
</dbReference>
<keyword evidence="1" id="KW-0813">Transport</keyword>
<proteinExistence type="predicted"/>
<evidence type="ECO:0000256" key="1">
    <source>
        <dbReference type="ARBA" id="ARBA00022448"/>
    </source>
</evidence>
<dbReference type="GO" id="GO:0098796">
    <property type="term" value="C:membrane protein complex"/>
    <property type="evidence" value="ECO:0007669"/>
    <property type="project" value="UniProtKB-ARBA"/>
</dbReference>
<dbReference type="InterPro" id="IPR017911">
    <property type="entry name" value="MacB-like_ATP-bd"/>
</dbReference>
<protein>
    <submittedName>
        <fullName evidence="5">Macrolide ABC transporter ATP-binding protein</fullName>
    </submittedName>
</protein>
<dbReference type="AlphaFoldDB" id="A0A235BSM1"/>
<dbReference type="PROSITE" id="PS50893">
    <property type="entry name" value="ABC_TRANSPORTER_2"/>
    <property type="match status" value="1"/>
</dbReference>
<dbReference type="InterPro" id="IPR027417">
    <property type="entry name" value="P-loop_NTPase"/>
</dbReference>
<dbReference type="GO" id="GO:0016887">
    <property type="term" value="F:ATP hydrolysis activity"/>
    <property type="evidence" value="ECO:0007669"/>
    <property type="project" value="InterPro"/>
</dbReference>
<comment type="caution">
    <text evidence="5">The sequence shown here is derived from an EMBL/GenBank/DDBJ whole genome shotgun (WGS) entry which is preliminary data.</text>
</comment>
<dbReference type="SUPFAM" id="SSF52540">
    <property type="entry name" value="P-loop containing nucleoside triphosphate hydrolases"/>
    <property type="match status" value="1"/>
</dbReference>
<dbReference type="CDD" id="cd03255">
    <property type="entry name" value="ABC_MJ0796_LolCDE_FtsE"/>
    <property type="match status" value="1"/>
</dbReference>
<dbReference type="PANTHER" id="PTHR24220">
    <property type="entry name" value="IMPORT ATP-BINDING PROTEIN"/>
    <property type="match status" value="1"/>
</dbReference>
<dbReference type="InterPro" id="IPR015854">
    <property type="entry name" value="ABC_transpr_LolD-like"/>
</dbReference>
<dbReference type="InterPro" id="IPR003593">
    <property type="entry name" value="AAA+_ATPase"/>
</dbReference>
<keyword evidence="2" id="KW-0547">Nucleotide-binding</keyword>
<evidence type="ECO:0000313" key="6">
    <source>
        <dbReference type="Proteomes" id="UP000215215"/>
    </source>
</evidence>
<dbReference type="GO" id="GO:0022857">
    <property type="term" value="F:transmembrane transporter activity"/>
    <property type="evidence" value="ECO:0007669"/>
    <property type="project" value="TreeGrafter"/>
</dbReference>
<dbReference type="InterPro" id="IPR017871">
    <property type="entry name" value="ABC_transporter-like_CS"/>
</dbReference>
<dbReference type="GO" id="GO:0005886">
    <property type="term" value="C:plasma membrane"/>
    <property type="evidence" value="ECO:0007669"/>
    <property type="project" value="TreeGrafter"/>
</dbReference>
<gene>
    <name evidence="5" type="ORF">CH333_06190</name>
</gene>
<accession>A0A235BSM1</accession>
<sequence>MLIDVKDITKIYKMGEVEVHALRGINLGIKEGEYIAITGPSGSGKSTLMHILGCLDTPTSGTYLFRAKKVHDLSEDELANIRNREVGFVFQTFNLLPRLKAYENVELPLLYAGGRAAKIRDRALKVLHRVGLGDRVNHRPTELSGGERQRVAVARALVNNPRVILADEPTGNLDTKTGGEIMELFGSLHREGRTLIVVTHDPEVSDYADHIVRIRDGILTN</sequence>
<evidence type="ECO:0000259" key="4">
    <source>
        <dbReference type="PROSITE" id="PS50893"/>
    </source>
</evidence>
<evidence type="ECO:0000313" key="5">
    <source>
        <dbReference type="EMBL" id="OYD15234.1"/>
    </source>
</evidence>
<dbReference type="PROSITE" id="PS00211">
    <property type="entry name" value="ABC_TRANSPORTER_1"/>
    <property type="match status" value="1"/>
</dbReference>
<evidence type="ECO:0000256" key="2">
    <source>
        <dbReference type="ARBA" id="ARBA00022741"/>
    </source>
</evidence>
<keyword evidence="3 5" id="KW-0067">ATP-binding</keyword>
<dbReference type="SMART" id="SM00382">
    <property type="entry name" value="AAA"/>
    <property type="match status" value="1"/>
</dbReference>
<evidence type="ECO:0000256" key="3">
    <source>
        <dbReference type="ARBA" id="ARBA00022840"/>
    </source>
</evidence>
<feature type="domain" description="ABC transporter" evidence="4">
    <location>
        <begin position="3"/>
        <end position="221"/>
    </location>
</feature>
<dbReference type="Gene3D" id="3.40.50.300">
    <property type="entry name" value="P-loop containing nucleotide triphosphate hydrolases"/>
    <property type="match status" value="1"/>
</dbReference>
<dbReference type="EMBL" id="NOZQ01000136">
    <property type="protein sequence ID" value="OYD15234.1"/>
    <property type="molecule type" value="Genomic_DNA"/>
</dbReference>
<dbReference type="InterPro" id="IPR003439">
    <property type="entry name" value="ABC_transporter-like_ATP-bd"/>
</dbReference>
<dbReference type="FunFam" id="3.40.50.300:FF:000032">
    <property type="entry name" value="Export ABC transporter ATP-binding protein"/>
    <property type="match status" value="1"/>
</dbReference>
<reference evidence="5 6" key="1">
    <citation type="submission" date="2017-07" db="EMBL/GenBank/DDBJ databases">
        <title>Recovery of genomes from metagenomes via a dereplication, aggregation, and scoring strategy.</title>
        <authorList>
            <person name="Sieber C.M."/>
            <person name="Probst A.J."/>
            <person name="Sharrar A."/>
            <person name="Thomas B.C."/>
            <person name="Hess M."/>
            <person name="Tringe S.G."/>
            <person name="Banfield J.F."/>
        </authorList>
    </citation>
    <scope>NUCLEOTIDE SEQUENCE [LARGE SCALE GENOMIC DNA]</scope>
    <source>
        <strain evidence="5">JGI_Cruoil_03_44_89</strain>
    </source>
</reference>
<dbReference type="Proteomes" id="UP000215215">
    <property type="component" value="Unassembled WGS sequence"/>
</dbReference>
<dbReference type="Pfam" id="PF00005">
    <property type="entry name" value="ABC_tran"/>
    <property type="match status" value="1"/>
</dbReference>
<dbReference type="GO" id="GO:0005524">
    <property type="term" value="F:ATP binding"/>
    <property type="evidence" value="ECO:0007669"/>
    <property type="project" value="UniProtKB-KW"/>
</dbReference>
<name>A0A235BSM1_UNCW3</name>
<organism evidence="5 6">
    <name type="scientific">candidate division WOR-3 bacterium JGI_Cruoil_03_44_89</name>
    <dbReference type="NCBI Taxonomy" id="1973748"/>
    <lineage>
        <taxon>Bacteria</taxon>
        <taxon>Bacteria division WOR-3</taxon>
    </lineage>
</organism>